<proteinExistence type="predicted"/>
<evidence type="ECO:0000259" key="1">
    <source>
        <dbReference type="Pfam" id="PF03358"/>
    </source>
</evidence>
<dbReference type="Gene3D" id="3.40.50.360">
    <property type="match status" value="1"/>
</dbReference>
<gene>
    <name evidence="2" type="ORF">Gferi_08515</name>
</gene>
<dbReference type="AlphaFoldDB" id="A0A1D8GFD6"/>
<organism evidence="2 3">
    <name type="scientific">Geosporobacter ferrireducens</name>
    <dbReference type="NCBI Taxonomy" id="1424294"/>
    <lineage>
        <taxon>Bacteria</taxon>
        <taxon>Bacillati</taxon>
        <taxon>Bacillota</taxon>
        <taxon>Clostridia</taxon>
        <taxon>Peptostreptococcales</taxon>
        <taxon>Thermotaleaceae</taxon>
        <taxon>Geosporobacter</taxon>
    </lineage>
</organism>
<reference evidence="2 3" key="1">
    <citation type="submission" date="2016-09" db="EMBL/GenBank/DDBJ databases">
        <title>Genomic analysis reveals versatility of anaerobic energy metabolism of Geosporobacter ferrireducens IRF9 of phylum Firmicutes.</title>
        <authorList>
            <person name="Kim S.-J."/>
        </authorList>
    </citation>
    <scope>NUCLEOTIDE SEQUENCE [LARGE SCALE GENOMIC DNA]</scope>
    <source>
        <strain evidence="2 3">IRF9</strain>
    </source>
</reference>
<dbReference type="OrthoDB" id="1026745at2"/>
<protein>
    <recommendedName>
        <fullName evidence="1">NADPH-dependent FMN reductase-like domain-containing protein</fullName>
    </recommendedName>
</protein>
<dbReference type="SUPFAM" id="SSF52218">
    <property type="entry name" value="Flavoproteins"/>
    <property type="match status" value="1"/>
</dbReference>
<dbReference type="RefSeq" id="WP_069975496.1">
    <property type="nucleotide sequence ID" value="NZ_CP017269.1"/>
</dbReference>
<dbReference type="Pfam" id="PF03358">
    <property type="entry name" value="FMN_red"/>
    <property type="match status" value="1"/>
</dbReference>
<dbReference type="InterPro" id="IPR005025">
    <property type="entry name" value="FMN_Rdtase-like_dom"/>
</dbReference>
<dbReference type="KEGG" id="gfe:Gferi_08515"/>
<keyword evidence="3" id="KW-1185">Reference proteome</keyword>
<feature type="domain" description="NADPH-dependent FMN reductase-like" evidence="1">
    <location>
        <begin position="6"/>
        <end position="104"/>
    </location>
</feature>
<evidence type="ECO:0000313" key="3">
    <source>
        <dbReference type="Proteomes" id="UP000095743"/>
    </source>
</evidence>
<dbReference type="GO" id="GO:0016491">
    <property type="term" value="F:oxidoreductase activity"/>
    <property type="evidence" value="ECO:0007669"/>
    <property type="project" value="InterPro"/>
</dbReference>
<dbReference type="EMBL" id="CP017269">
    <property type="protein sequence ID" value="AOT69615.1"/>
    <property type="molecule type" value="Genomic_DNA"/>
</dbReference>
<dbReference type="InterPro" id="IPR029039">
    <property type="entry name" value="Flavoprotein-like_sf"/>
</dbReference>
<sequence length="226" mass="25069">MLNQKKALLLIGSPKKRDSTSAALGNYLLNSLYQKGFIIEELHILSILKTDLQKLLNRVNDCDILILSFPLYVDSLPSPVIRALEAIDADRKKKQIHRKQAMMTIINCGFPETFHNDTALKICKSFAHETHFKWLGGLAMGGGGAISGRAIEQLGGMTRNITRALDMAAEAVMKDAPIPAEALELMSRKLLPIGLYTLVGHIGWKSQAKKNNAKKKLYARPYQEGK</sequence>
<dbReference type="Proteomes" id="UP000095743">
    <property type="component" value="Chromosome"/>
</dbReference>
<accession>A0A1D8GFD6</accession>
<dbReference type="STRING" id="1424294.Gferi_08515"/>
<evidence type="ECO:0000313" key="2">
    <source>
        <dbReference type="EMBL" id="AOT69615.1"/>
    </source>
</evidence>
<name>A0A1D8GFD6_9FIRM</name>